<sequence>MDKIHNVQNQCMTMIEHDGIPSWEMDKVMVEPGEEVEDQGLNILCPNVDMRWGFQLLCHDYWVVWDGDVTYRYSSDWSRPKLDWLGAILRLRKGRIGPRKVMKQNRVNELFKREMMHDSLDDRRSKDDQTATPKSPPDWNWDEEGQAGEKKLRKG</sequence>
<protein>
    <submittedName>
        <fullName evidence="2">Uncharacterized protein</fullName>
    </submittedName>
</protein>
<reference evidence="2" key="1">
    <citation type="submission" date="2022-06" db="EMBL/GenBank/DDBJ databases">
        <authorList>
            <consortium name="SYNGENTA / RWTH Aachen University"/>
        </authorList>
    </citation>
    <scope>NUCLEOTIDE SEQUENCE</scope>
</reference>
<accession>A0AAV0AWI0</accession>
<evidence type="ECO:0000313" key="2">
    <source>
        <dbReference type="EMBL" id="CAH7673602.1"/>
    </source>
</evidence>
<dbReference type="EMBL" id="CALTRL010001752">
    <property type="protein sequence ID" value="CAH7673602.1"/>
    <property type="molecule type" value="Genomic_DNA"/>
</dbReference>
<keyword evidence="3" id="KW-1185">Reference proteome</keyword>
<organism evidence="2 3">
    <name type="scientific">Phakopsora pachyrhizi</name>
    <name type="common">Asian soybean rust disease fungus</name>
    <dbReference type="NCBI Taxonomy" id="170000"/>
    <lineage>
        <taxon>Eukaryota</taxon>
        <taxon>Fungi</taxon>
        <taxon>Dikarya</taxon>
        <taxon>Basidiomycota</taxon>
        <taxon>Pucciniomycotina</taxon>
        <taxon>Pucciniomycetes</taxon>
        <taxon>Pucciniales</taxon>
        <taxon>Phakopsoraceae</taxon>
        <taxon>Phakopsora</taxon>
    </lineage>
</organism>
<gene>
    <name evidence="2" type="ORF">PPACK8108_LOCUS8475</name>
</gene>
<feature type="compositionally biased region" description="Basic and acidic residues" evidence="1">
    <location>
        <begin position="118"/>
        <end position="129"/>
    </location>
</feature>
<evidence type="ECO:0000256" key="1">
    <source>
        <dbReference type="SAM" id="MobiDB-lite"/>
    </source>
</evidence>
<dbReference type="Proteomes" id="UP001153365">
    <property type="component" value="Unassembled WGS sequence"/>
</dbReference>
<feature type="region of interest" description="Disordered" evidence="1">
    <location>
        <begin position="118"/>
        <end position="155"/>
    </location>
</feature>
<name>A0AAV0AWI0_PHAPC</name>
<dbReference type="AlphaFoldDB" id="A0AAV0AWI0"/>
<evidence type="ECO:0000313" key="3">
    <source>
        <dbReference type="Proteomes" id="UP001153365"/>
    </source>
</evidence>
<proteinExistence type="predicted"/>
<comment type="caution">
    <text evidence="2">The sequence shown here is derived from an EMBL/GenBank/DDBJ whole genome shotgun (WGS) entry which is preliminary data.</text>
</comment>